<evidence type="ECO:0000256" key="3">
    <source>
        <dbReference type="ARBA" id="ARBA00022528"/>
    </source>
</evidence>
<evidence type="ECO:0000256" key="2">
    <source>
        <dbReference type="ARBA" id="ARBA00010701"/>
    </source>
</evidence>
<evidence type="ECO:0000256" key="8">
    <source>
        <dbReference type="ARBA" id="ARBA00023098"/>
    </source>
</evidence>
<keyword evidence="5" id="KW-0378">Hydrolase</keyword>
<dbReference type="Pfam" id="PF01764">
    <property type="entry name" value="Lipase_3"/>
    <property type="match status" value="1"/>
</dbReference>
<evidence type="ECO:0000256" key="4">
    <source>
        <dbReference type="ARBA" id="ARBA00022640"/>
    </source>
</evidence>
<dbReference type="EMBL" id="CM018031">
    <property type="protein sequence ID" value="KAA8548730.1"/>
    <property type="molecule type" value="Genomic_DNA"/>
</dbReference>
<organism evidence="10 11">
    <name type="scientific">Nyssa sinensis</name>
    <dbReference type="NCBI Taxonomy" id="561372"/>
    <lineage>
        <taxon>Eukaryota</taxon>
        <taxon>Viridiplantae</taxon>
        <taxon>Streptophyta</taxon>
        <taxon>Embryophyta</taxon>
        <taxon>Tracheophyta</taxon>
        <taxon>Spermatophyta</taxon>
        <taxon>Magnoliopsida</taxon>
        <taxon>eudicotyledons</taxon>
        <taxon>Gunneridae</taxon>
        <taxon>Pentapetalae</taxon>
        <taxon>asterids</taxon>
        <taxon>Cornales</taxon>
        <taxon>Nyssaceae</taxon>
        <taxon>Nyssa</taxon>
    </lineage>
</organism>
<accession>A0A5J5C3M6</accession>
<evidence type="ECO:0000256" key="6">
    <source>
        <dbReference type="ARBA" id="ARBA00022946"/>
    </source>
</evidence>
<dbReference type="GO" id="GO:0047714">
    <property type="term" value="F:galactolipase activity"/>
    <property type="evidence" value="ECO:0007669"/>
    <property type="project" value="UniProtKB-ARBA"/>
</dbReference>
<evidence type="ECO:0000313" key="11">
    <source>
        <dbReference type="Proteomes" id="UP000325577"/>
    </source>
</evidence>
<dbReference type="GO" id="GO:0008970">
    <property type="term" value="F:phospholipase A1 activity"/>
    <property type="evidence" value="ECO:0007669"/>
    <property type="project" value="UniProtKB-ARBA"/>
</dbReference>
<name>A0A5J5C3M6_9ASTE</name>
<evidence type="ECO:0000256" key="7">
    <source>
        <dbReference type="ARBA" id="ARBA00022963"/>
    </source>
</evidence>
<dbReference type="PANTHER" id="PTHR31403:SF53">
    <property type="entry name" value="PHOSPHOLIPASE A1-IGAMMA2, CHLOROPLASTIC-LIKE"/>
    <property type="match status" value="1"/>
</dbReference>
<dbReference type="PANTHER" id="PTHR31403">
    <property type="entry name" value="PHOSPHOLIPASE A1-IBETA2, CHLOROPLASTIC"/>
    <property type="match status" value="1"/>
</dbReference>
<dbReference type="InterPro" id="IPR029058">
    <property type="entry name" value="AB_hydrolase_fold"/>
</dbReference>
<evidence type="ECO:0000256" key="5">
    <source>
        <dbReference type="ARBA" id="ARBA00022801"/>
    </source>
</evidence>
<dbReference type="Proteomes" id="UP000325577">
    <property type="component" value="Linkage Group LG0"/>
</dbReference>
<proteinExistence type="inferred from homology"/>
<comment type="similarity">
    <text evidence="2">Belongs to the AB hydrolase superfamily. Lipase family.</text>
</comment>
<gene>
    <name evidence="10" type="ORF">F0562_000414</name>
</gene>
<dbReference type="SUPFAM" id="SSF53474">
    <property type="entry name" value="alpha/beta-Hydrolases"/>
    <property type="match status" value="1"/>
</dbReference>
<comment type="subcellular location">
    <subcellularLocation>
        <location evidence="1">Plastid</location>
        <location evidence="1">Chloroplast</location>
    </subcellularLocation>
</comment>
<keyword evidence="7" id="KW-0442">Lipid degradation</keyword>
<keyword evidence="3" id="KW-0150">Chloroplast</keyword>
<evidence type="ECO:0000313" key="10">
    <source>
        <dbReference type="EMBL" id="KAA8548730.1"/>
    </source>
</evidence>
<sequence length="174" mass="20000">MGGMYPYVCSSFAGPGVGNLRFRDRLDELGVKVLRVVNVHDKMPMIPGIILNECVPSVLQKLFEMSPWCYSHVGVELALDHKKSPFLKETNDPVCIHNLEGLFHLLDGYHSKDSRFRLASRRDIALVNKTCDFLKDHFLVPPNWWETENRGLIRDTAGHWMQPQRHDIGDHLHT</sequence>
<dbReference type="AlphaFoldDB" id="A0A5J5C3M6"/>
<keyword evidence="8" id="KW-0443">Lipid metabolism</keyword>
<dbReference type="Gene3D" id="3.40.50.1820">
    <property type="entry name" value="alpha/beta hydrolase"/>
    <property type="match status" value="1"/>
</dbReference>
<dbReference type="InterPro" id="IPR002921">
    <property type="entry name" value="Fungal_lipase-type"/>
</dbReference>
<dbReference type="OrthoDB" id="438440at2759"/>
<keyword evidence="11" id="KW-1185">Reference proteome</keyword>
<keyword evidence="4" id="KW-0934">Plastid</keyword>
<evidence type="ECO:0000259" key="9">
    <source>
        <dbReference type="Pfam" id="PF01764"/>
    </source>
</evidence>
<evidence type="ECO:0000256" key="1">
    <source>
        <dbReference type="ARBA" id="ARBA00004229"/>
    </source>
</evidence>
<keyword evidence="6" id="KW-0809">Transit peptide</keyword>
<dbReference type="GO" id="GO:0009507">
    <property type="term" value="C:chloroplast"/>
    <property type="evidence" value="ECO:0007669"/>
    <property type="project" value="UniProtKB-SubCell"/>
</dbReference>
<dbReference type="GO" id="GO:0016042">
    <property type="term" value="P:lipid catabolic process"/>
    <property type="evidence" value="ECO:0007669"/>
    <property type="project" value="UniProtKB-KW"/>
</dbReference>
<protein>
    <recommendedName>
        <fullName evidence="9">Fungal lipase-type domain-containing protein</fullName>
    </recommendedName>
</protein>
<feature type="domain" description="Fungal lipase-type" evidence="9">
    <location>
        <begin position="9"/>
        <end position="49"/>
    </location>
</feature>
<reference evidence="10 11" key="1">
    <citation type="submission" date="2019-09" db="EMBL/GenBank/DDBJ databases">
        <title>A chromosome-level genome assembly of the Chinese tupelo Nyssa sinensis.</title>
        <authorList>
            <person name="Yang X."/>
            <person name="Kang M."/>
            <person name="Yang Y."/>
            <person name="Xiong H."/>
            <person name="Wang M."/>
            <person name="Zhang Z."/>
            <person name="Wang Z."/>
            <person name="Wu H."/>
            <person name="Ma T."/>
            <person name="Liu J."/>
            <person name="Xi Z."/>
        </authorList>
    </citation>
    <scope>NUCLEOTIDE SEQUENCE [LARGE SCALE GENOMIC DNA]</scope>
    <source>
        <strain evidence="10">J267</strain>
        <tissue evidence="10">Leaf</tissue>
    </source>
</reference>